<dbReference type="InterPro" id="IPR037848">
    <property type="entry name" value="GEM-like"/>
</dbReference>
<dbReference type="AlphaFoldDB" id="A0A843TRX0"/>
<feature type="domain" description="GRAM" evidence="2">
    <location>
        <begin position="100"/>
        <end position="178"/>
    </location>
</feature>
<evidence type="ECO:0000259" key="2">
    <source>
        <dbReference type="SMART" id="SM00568"/>
    </source>
</evidence>
<dbReference type="Pfam" id="PF02893">
    <property type="entry name" value="GRAM"/>
    <property type="match status" value="1"/>
</dbReference>
<evidence type="ECO:0000256" key="1">
    <source>
        <dbReference type="ARBA" id="ARBA00009414"/>
    </source>
</evidence>
<reference evidence="3" key="1">
    <citation type="submission" date="2017-07" db="EMBL/GenBank/DDBJ databases">
        <title>Taro Niue Genome Assembly and Annotation.</title>
        <authorList>
            <person name="Atibalentja N."/>
            <person name="Keating K."/>
            <person name="Fields C.J."/>
        </authorList>
    </citation>
    <scope>NUCLEOTIDE SEQUENCE</scope>
    <source>
        <strain evidence="3">Niue_2</strain>
        <tissue evidence="3">Leaf</tissue>
    </source>
</reference>
<sequence length="221" mass="24576">MKSASHGAVVGFPIGAKEVKGKPVCDAVSSRIASTSYGSSQFKQKRAGAVIRWMNKFSKKADSYVRSLQKHVRFGPKLADQLERKLNLDERILQAGGVEGAYAQIFAAGEEEKLLKALHCCLSTTAGPIAGMLFISTDKIAFHSDRSLRVTSPKGEVIRIPYKVTIPLRKVKKANLNENLSKPLHKYIHITTVDNFEFWFMGFASCNRSFKHVKQARCFAQ</sequence>
<dbReference type="Gene3D" id="2.30.29.30">
    <property type="entry name" value="Pleckstrin-homology domain (PH domain)/Phosphotyrosine-binding domain (PTB)"/>
    <property type="match status" value="1"/>
</dbReference>
<name>A0A843TRX0_COLES</name>
<keyword evidence="4" id="KW-1185">Reference proteome</keyword>
<dbReference type="PANTHER" id="PTHR31969">
    <property type="entry name" value="GEM-LIKE PROTEIN 2"/>
    <property type="match status" value="1"/>
</dbReference>
<dbReference type="EMBL" id="NMUH01000123">
    <property type="protein sequence ID" value="MQL72193.1"/>
    <property type="molecule type" value="Genomic_DNA"/>
</dbReference>
<accession>A0A843TRX0</accession>
<comment type="caution">
    <text evidence="3">The sequence shown here is derived from an EMBL/GenBank/DDBJ whole genome shotgun (WGS) entry which is preliminary data.</text>
</comment>
<protein>
    <recommendedName>
        <fullName evidence="2">GRAM domain-containing protein</fullName>
    </recommendedName>
</protein>
<dbReference type="InterPro" id="IPR004182">
    <property type="entry name" value="GRAM"/>
</dbReference>
<dbReference type="SMART" id="SM00568">
    <property type="entry name" value="GRAM"/>
    <property type="match status" value="1"/>
</dbReference>
<dbReference type="InterPro" id="IPR011993">
    <property type="entry name" value="PH-like_dom_sf"/>
</dbReference>
<evidence type="ECO:0000313" key="4">
    <source>
        <dbReference type="Proteomes" id="UP000652761"/>
    </source>
</evidence>
<proteinExistence type="inferred from homology"/>
<comment type="similarity">
    <text evidence="1">Belongs to the GEM family.</text>
</comment>
<evidence type="ECO:0000313" key="3">
    <source>
        <dbReference type="EMBL" id="MQL72193.1"/>
    </source>
</evidence>
<gene>
    <name evidence="3" type="ORF">Taro_004533</name>
</gene>
<organism evidence="3 4">
    <name type="scientific">Colocasia esculenta</name>
    <name type="common">Wild taro</name>
    <name type="synonym">Arum esculentum</name>
    <dbReference type="NCBI Taxonomy" id="4460"/>
    <lineage>
        <taxon>Eukaryota</taxon>
        <taxon>Viridiplantae</taxon>
        <taxon>Streptophyta</taxon>
        <taxon>Embryophyta</taxon>
        <taxon>Tracheophyta</taxon>
        <taxon>Spermatophyta</taxon>
        <taxon>Magnoliopsida</taxon>
        <taxon>Liliopsida</taxon>
        <taxon>Araceae</taxon>
        <taxon>Aroideae</taxon>
        <taxon>Colocasieae</taxon>
        <taxon>Colocasia</taxon>
    </lineage>
</organism>
<dbReference type="OrthoDB" id="1736712at2759"/>
<dbReference type="Proteomes" id="UP000652761">
    <property type="component" value="Unassembled WGS sequence"/>
</dbReference>